<keyword evidence="3" id="KW-1185">Reference proteome</keyword>
<gene>
    <name evidence="2" type="ORF">HK103_000667</name>
</gene>
<name>A0AAD5UKF6_9FUNG</name>
<dbReference type="Proteomes" id="UP001210925">
    <property type="component" value="Unassembled WGS sequence"/>
</dbReference>
<evidence type="ECO:0000256" key="1">
    <source>
        <dbReference type="SAM" id="MobiDB-lite"/>
    </source>
</evidence>
<sequence>MLVLLVQSALAFDVTSMLNPKLSMQCQLALNARMDTLQAGCLSPYDLGTFDNPPANILDALFVKSFSFLPTLCSTTCTGALQSIQDDVATVCKDEVLIDPAITGPIGTELLGFIAPLIPSSPTGAGAGTGTGAAPAVTSAAALTNSTSNSTRSGSGKDSTSTSSSGAAQQAALATQFLNYVNTLSVQSLVNIGKAARNVICVKNAKTQDDMPNPVDNKYCVKSQLQTFEAAGVPLSQIFTAFSQQMAANPTLTMCNTCIQYEVDQMIRSVPLVPPTGIFAPTLLQFNATFYKLCPTFPPVVYPVLSGGRSATAGLMMVIGIITVGLIF</sequence>
<organism evidence="2 3">
    <name type="scientific">Boothiomyces macroporosus</name>
    <dbReference type="NCBI Taxonomy" id="261099"/>
    <lineage>
        <taxon>Eukaryota</taxon>
        <taxon>Fungi</taxon>
        <taxon>Fungi incertae sedis</taxon>
        <taxon>Chytridiomycota</taxon>
        <taxon>Chytridiomycota incertae sedis</taxon>
        <taxon>Chytridiomycetes</taxon>
        <taxon>Rhizophydiales</taxon>
        <taxon>Terramycetaceae</taxon>
        <taxon>Boothiomyces</taxon>
    </lineage>
</organism>
<evidence type="ECO:0000313" key="2">
    <source>
        <dbReference type="EMBL" id="KAJ3260525.1"/>
    </source>
</evidence>
<comment type="caution">
    <text evidence="2">The sequence shown here is derived from an EMBL/GenBank/DDBJ whole genome shotgun (WGS) entry which is preliminary data.</text>
</comment>
<accession>A0AAD5UKF6</accession>
<reference evidence="2" key="1">
    <citation type="submission" date="2020-05" db="EMBL/GenBank/DDBJ databases">
        <title>Phylogenomic resolution of chytrid fungi.</title>
        <authorList>
            <person name="Stajich J.E."/>
            <person name="Amses K."/>
            <person name="Simmons R."/>
            <person name="Seto K."/>
            <person name="Myers J."/>
            <person name="Bonds A."/>
            <person name="Quandt C.A."/>
            <person name="Barry K."/>
            <person name="Liu P."/>
            <person name="Grigoriev I."/>
            <person name="Longcore J.E."/>
            <person name="James T.Y."/>
        </authorList>
    </citation>
    <scope>NUCLEOTIDE SEQUENCE</scope>
    <source>
        <strain evidence="2">PLAUS21</strain>
    </source>
</reference>
<protein>
    <submittedName>
        <fullName evidence="2">Uncharacterized protein</fullName>
    </submittedName>
</protein>
<proteinExistence type="predicted"/>
<evidence type="ECO:0000313" key="3">
    <source>
        <dbReference type="Proteomes" id="UP001210925"/>
    </source>
</evidence>
<dbReference type="EMBL" id="JADGKB010000011">
    <property type="protein sequence ID" value="KAJ3260525.1"/>
    <property type="molecule type" value="Genomic_DNA"/>
</dbReference>
<dbReference type="AlphaFoldDB" id="A0AAD5UKF6"/>
<feature type="region of interest" description="Disordered" evidence="1">
    <location>
        <begin position="144"/>
        <end position="164"/>
    </location>
</feature>